<evidence type="ECO:0000256" key="1">
    <source>
        <dbReference type="ARBA" id="ARBA00004117"/>
    </source>
</evidence>
<evidence type="ECO:0000259" key="7">
    <source>
        <dbReference type="Pfam" id="PF00460"/>
    </source>
</evidence>
<comment type="subcellular location">
    <subcellularLocation>
        <location evidence="1 6">Bacterial flagellum basal body</location>
    </subcellularLocation>
</comment>
<dbReference type="AlphaFoldDB" id="A0A1B9AJ92"/>
<feature type="domain" description="Flagellar basal body rod protein N-terminal" evidence="7">
    <location>
        <begin position="19"/>
        <end position="38"/>
    </location>
</feature>
<comment type="caution">
    <text evidence="8">The sequence shown here is derived from an EMBL/GenBank/DDBJ whole genome shotgun (WGS) entry which is preliminary data.</text>
</comment>
<evidence type="ECO:0000313" key="8">
    <source>
        <dbReference type="EMBL" id="OCA83841.1"/>
    </source>
</evidence>
<keyword evidence="8" id="KW-0966">Cell projection</keyword>
<evidence type="ECO:0000313" key="9">
    <source>
        <dbReference type="Proteomes" id="UP000092578"/>
    </source>
</evidence>
<evidence type="ECO:0000256" key="2">
    <source>
        <dbReference type="ARBA" id="ARBA00009677"/>
    </source>
</evidence>
<protein>
    <recommendedName>
        <fullName evidence="3 6">Flagellar basal body rod protein FlgB</fullName>
    </recommendedName>
</protein>
<proteinExistence type="inferred from homology"/>
<dbReference type="GO" id="GO:0071978">
    <property type="term" value="P:bacterial-type flagellum-dependent swarming motility"/>
    <property type="evidence" value="ECO:0007669"/>
    <property type="project" value="TreeGrafter"/>
</dbReference>
<sequence>MKIFSDSFSNLEKGLDYSALKQKVIANNIANADTPNYKSKDVSFKEIFDETKANELTAHRTDSRHFSFHSSASHPAIMTNRNLSFNQNGNSVDVDKEMADLATNQIYYNALADRISGKFTSLSNIIKGGR</sequence>
<keyword evidence="8" id="KW-0969">Cilium</keyword>
<dbReference type="InterPro" id="IPR006300">
    <property type="entry name" value="FlgB"/>
</dbReference>
<evidence type="ECO:0000256" key="3">
    <source>
        <dbReference type="ARBA" id="ARBA00014376"/>
    </source>
</evidence>
<organism evidence="8 9">
    <name type="scientific">Pseudobacillus wudalianchiensis</name>
    <dbReference type="NCBI Taxonomy" id="1743143"/>
    <lineage>
        <taxon>Bacteria</taxon>
        <taxon>Bacillati</taxon>
        <taxon>Bacillota</taxon>
        <taxon>Bacilli</taxon>
        <taxon>Bacillales</taxon>
        <taxon>Bacillaceae</taxon>
        <taxon>Pseudobacillus</taxon>
    </lineage>
</organism>
<dbReference type="Pfam" id="PF00460">
    <property type="entry name" value="Flg_bb_rod"/>
    <property type="match status" value="1"/>
</dbReference>
<keyword evidence="4 6" id="KW-0975">Bacterial flagellum</keyword>
<comment type="similarity">
    <text evidence="2 6">Belongs to the flagella basal body rod proteins family.</text>
</comment>
<dbReference type="InterPro" id="IPR019776">
    <property type="entry name" value="Flagellar_basal_body_rod_CS"/>
</dbReference>
<dbReference type="PIRSF" id="PIRSF002889">
    <property type="entry name" value="Rod_FlgB"/>
    <property type="match status" value="1"/>
</dbReference>
<evidence type="ECO:0000256" key="6">
    <source>
        <dbReference type="PIRNR" id="PIRNR002889"/>
    </source>
</evidence>
<dbReference type="PANTHER" id="PTHR30435:SF12">
    <property type="entry name" value="FLAGELLAR BASAL BODY ROD PROTEIN FLGB"/>
    <property type="match status" value="1"/>
</dbReference>
<name>A0A1B9AJ92_9BACI</name>
<dbReference type="PANTHER" id="PTHR30435">
    <property type="entry name" value="FLAGELLAR PROTEIN"/>
    <property type="match status" value="1"/>
</dbReference>
<gene>
    <name evidence="8" type="ORF">A8F95_12725</name>
</gene>
<comment type="function">
    <text evidence="5 6">Structural component of flagellum, the bacterial motility apparatus. Part of the rod structure of flagellar basal body.</text>
</comment>
<reference evidence="9" key="1">
    <citation type="submission" date="2016-05" db="EMBL/GenBank/DDBJ databases">
        <authorList>
            <person name="Liu B."/>
            <person name="Wang J."/>
            <person name="Zhu Y."/>
            <person name="Liu G."/>
            <person name="Chen Q."/>
            <person name="Chen Z."/>
            <person name="Lan J."/>
            <person name="Che J."/>
            <person name="Ge C."/>
            <person name="Shi H."/>
            <person name="Pan Z."/>
            <person name="Liu X."/>
        </authorList>
    </citation>
    <scope>NUCLEOTIDE SEQUENCE [LARGE SCALE GENOMIC DNA]</scope>
    <source>
        <strain evidence="9">FJAT-27215</strain>
    </source>
</reference>
<comment type="subunit">
    <text evidence="6">The basal body constitutes a major portion of the flagellar organelle and consists of a number of rings mounted on a central rod.</text>
</comment>
<accession>A0A1B9AJ92</accession>
<dbReference type="EMBL" id="MAYT01000028">
    <property type="protein sequence ID" value="OCA83841.1"/>
    <property type="molecule type" value="Genomic_DNA"/>
</dbReference>
<evidence type="ECO:0000256" key="5">
    <source>
        <dbReference type="ARBA" id="ARBA00024934"/>
    </source>
</evidence>
<dbReference type="NCBIfam" id="TIGR01396">
    <property type="entry name" value="FlgB"/>
    <property type="match status" value="1"/>
</dbReference>
<keyword evidence="8" id="KW-0282">Flagellum</keyword>
<dbReference type="RefSeq" id="WP_065411486.1">
    <property type="nucleotide sequence ID" value="NZ_MAYT01000028.1"/>
</dbReference>
<dbReference type="Proteomes" id="UP000092578">
    <property type="component" value="Unassembled WGS sequence"/>
</dbReference>
<dbReference type="GO" id="GO:0030694">
    <property type="term" value="C:bacterial-type flagellum basal body, rod"/>
    <property type="evidence" value="ECO:0007669"/>
    <property type="project" value="InterPro"/>
</dbReference>
<keyword evidence="9" id="KW-1185">Reference proteome</keyword>
<dbReference type="PROSITE" id="PS00588">
    <property type="entry name" value="FLAGELLA_BB_ROD"/>
    <property type="match status" value="1"/>
</dbReference>
<evidence type="ECO:0000256" key="4">
    <source>
        <dbReference type="ARBA" id="ARBA00023143"/>
    </source>
</evidence>
<dbReference type="InterPro" id="IPR001444">
    <property type="entry name" value="Flag_bb_rod_N"/>
</dbReference>